<comment type="caution">
    <text evidence="2">The sequence shown here is derived from an EMBL/GenBank/DDBJ whole genome shotgun (WGS) entry which is preliminary data.</text>
</comment>
<dbReference type="EMBL" id="JACIID010000012">
    <property type="protein sequence ID" value="MBB4538056.1"/>
    <property type="molecule type" value="Genomic_DNA"/>
</dbReference>
<dbReference type="Proteomes" id="UP000557344">
    <property type="component" value="Unassembled WGS sequence"/>
</dbReference>
<gene>
    <name evidence="1" type="ORF">GGE46_004840</name>
    <name evidence="2" type="ORF">GGE57_004837</name>
</gene>
<accession>A0A7W6ZLC9</accession>
<protein>
    <submittedName>
        <fullName evidence="2">Uncharacterized protein</fullName>
    </submittedName>
</protein>
<evidence type="ECO:0000313" key="4">
    <source>
        <dbReference type="Proteomes" id="UP000557344"/>
    </source>
</evidence>
<evidence type="ECO:0000313" key="2">
    <source>
        <dbReference type="EMBL" id="MBB4538056.1"/>
    </source>
</evidence>
<name>A0A7W6ZLC9_RHIET</name>
<evidence type="ECO:0000313" key="3">
    <source>
        <dbReference type="Proteomes" id="UP000523431"/>
    </source>
</evidence>
<dbReference type="Proteomes" id="UP000523431">
    <property type="component" value="Unassembled WGS sequence"/>
</dbReference>
<proteinExistence type="predicted"/>
<organism evidence="2 3">
    <name type="scientific">Rhizobium etli</name>
    <dbReference type="NCBI Taxonomy" id="29449"/>
    <lineage>
        <taxon>Bacteria</taxon>
        <taxon>Pseudomonadati</taxon>
        <taxon>Pseudomonadota</taxon>
        <taxon>Alphaproteobacteria</taxon>
        <taxon>Hyphomicrobiales</taxon>
        <taxon>Rhizobiaceae</taxon>
        <taxon>Rhizobium/Agrobacterium group</taxon>
        <taxon>Rhizobium</taxon>
    </lineage>
</organism>
<dbReference type="EMBL" id="JACIHU010000012">
    <property type="protein sequence ID" value="MBB4482227.1"/>
    <property type="molecule type" value="Genomic_DNA"/>
</dbReference>
<reference evidence="3 4" key="1">
    <citation type="submission" date="2020-08" db="EMBL/GenBank/DDBJ databases">
        <title>Genomic Encyclopedia of Type Strains, Phase IV (KMG-V): Genome sequencing to study the core and pangenomes of soil and plant-associated prokaryotes.</title>
        <authorList>
            <person name="Whitman W."/>
        </authorList>
    </citation>
    <scope>NUCLEOTIDE SEQUENCE [LARGE SCALE GENOMIC DNA]</scope>
    <source>
        <strain evidence="1 4">SEMIA 471</strain>
        <strain evidence="2 3">SEMIA 489</strain>
    </source>
</reference>
<dbReference type="AlphaFoldDB" id="A0A7W6ZLC9"/>
<sequence>MVRFKIHASPNIHELESLHAPHQADAAEQRQVQEPAGGVLACHDAEDDTMCAFPHEGHCMRRKGLGRVMNGIRSSRRWDYHLED</sequence>
<evidence type="ECO:0000313" key="1">
    <source>
        <dbReference type="EMBL" id="MBB4482227.1"/>
    </source>
</evidence>